<organism evidence="3">
    <name type="scientific">Thermodesulfatator atlanticus</name>
    <dbReference type="NCBI Taxonomy" id="501497"/>
    <lineage>
        <taxon>Bacteria</taxon>
        <taxon>Pseudomonadati</taxon>
        <taxon>Thermodesulfobacteriota</taxon>
        <taxon>Thermodesulfobacteria</taxon>
        <taxon>Thermodesulfobacteriales</taxon>
        <taxon>Thermodesulfatatoraceae</taxon>
        <taxon>Thermodesulfatator</taxon>
    </lineage>
</organism>
<reference evidence="3" key="1">
    <citation type="journal article" date="2020" name="mSystems">
        <title>Genome- and Community-Level Interaction Insights into Carbon Utilization and Element Cycling Functions of Hydrothermarchaeota in Hydrothermal Sediment.</title>
        <authorList>
            <person name="Zhou Z."/>
            <person name="Liu Y."/>
            <person name="Xu W."/>
            <person name="Pan J."/>
            <person name="Luo Z.H."/>
            <person name="Li M."/>
        </authorList>
    </citation>
    <scope>NUCLEOTIDE SEQUENCE [LARGE SCALE GENOMIC DNA]</scope>
    <source>
        <strain evidence="3">HyVt-533</strain>
    </source>
</reference>
<dbReference type="PANTHER" id="PTHR35038">
    <property type="entry name" value="DISSIMILATORY SULFITE REDUCTASE SIRA"/>
    <property type="match status" value="1"/>
</dbReference>
<gene>
    <name evidence="3" type="ORF">ENJ96_09250</name>
</gene>
<sequence length="306" mass="34384">MDFLIKKLKGGFYMALLVSIFVFLLFSSFSMAEKLTFPNQLIDDFDTFVATYDAKRCAECHEDVYEEWKESYHSRSMISSIKGIANFFTVGVPKEWEKELNKQEIIKCLDCHLPQIKFATERLAQEIATYMIKAKLGKGKEKEEARAKLKKLNLSCYGCHNIKIAGTAPGITGHIDPNVIYTSGEGESDAHETEHTPVLKRAFFCVQCHGVYIAPDGESTYCNTLSGSYVHNYIGQGGRKTCQDCHMYAKGRGHRMPGGHDLEIVKEGIDFQAEIRAFRYGVGKWVPAVNVEAFLTNKAGHRVPDG</sequence>
<dbReference type="InterPro" id="IPR051829">
    <property type="entry name" value="Multiheme_Cytochr_ET"/>
</dbReference>
<dbReference type="InterPro" id="IPR036280">
    <property type="entry name" value="Multihaem_cyt_sf"/>
</dbReference>
<dbReference type="NCBIfam" id="NF040886">
    <property type="entry name" value="cyt_C_like_Sec"/>
    <property type="match status" value="1"/>
</dbReference>
<dbReference type="InterPro" id="IPR023155">
    <property type="entry name" value="Cyt_c-552/4"/>
</dbReference>
<dbReference type="SUPFAM" id="SSF48695">
    <property type="entry name" value="Multiheme cytochromes"/>
    <property type="match status" value="1"/>
</dbReference>
<dbReference type="Pfam" id="PF13435">
    <property type="entry name" value="Cytochrome_C554"/>
    <property type="match status" value="1"/>
</dbReference>
<protein>
    <recommendedName>
        <fullName evidence="2">Cytochrome c-552/4 domain-containing protein</fullName>
    </recommendedName>
</protein>
<dbReference type="AlphaFoldDB" id="A0A7V5U3E1"/>
<keyword evidence="1" id="KW-0732">Signal</keyword>
<evidence type="ECO:0000259" key="2">
    <source>
        <dbReference type="Pfam" id="PF13435"/>
    </source>
</evidence>
<dbReference type="Proteomes" id="UP000886101">
    <property type="component" value="Unassembled WGS sequence"/>
</dbReference>
<evidence type="ECO:0000313" key="3">
    <source>
        <dbReference type="EMBL" id="HHI98021.1"/>
    </source>
</evidence>
<name>A0A7V5U3E1_9BACT</name>
<comment type="caution">
    <text evidence="3">The sequence shown here is derived from an EMBL/GenBank/DDBJ whole genome shotgun (WGS) entry which is preliminary data.</text>
</comment>
<dbReference type="Gene3D" id="1.10.1130.10">
    <property type="entry name" value="Flavocytochrome C3, Chain A"/>
    <property type="match status" value="1"/>
</dbReference>
<accession>A0A7V5U3E1</accession>
<proteinExistence type="predicted"/>
<dbReference type="EMBL" id="DROK01000272">
    <property type="protein sequence ID" value="HHI98021.1"/>
    <property type="molecule type" value="Genomic_DNA"/>
</dbReference>
<feature type="domain" description="Cytochrome c-552/4" evidence="2">
    <location>
        <begin position="57"/>
        <end position="116"/>
    </location>
</feature>
<evidence type="ECO:0000256" key="1">
    <source>
        <dbReference type="ARBA" id="ARBA00022729"/>
    </source>
</evidence>